<organism evidence="1 2">
    <name type="scientific">Nephila pilipes</name>
    <name type="common">Giant wood spider</name>
    <name type="synonym">Nephila maculata</name>
    <dbReference type="NCBI Taxonomy" id="299642"/>
    <lineage>
        <taxon>Eukaryota</taxon>
        <taxon>Metazoa</taxon>
        <taxon>Ecdysozoa</taxon>
        <taxon>Arthropoda</taxon>
        <taxon>Chelicerata</taxon>
        <taxon>Arachnida</taxon>
        <taxon>Araneae</taxon>
        <taxon>Araneomorphae</taxon>
        <taxon>Entelegynae</taxon>
        <taxon>Araneoidea</taxon>
        <taxon>Nephilidae</taxon>
        <taxon>Nephila</taxon>
    </lineage>
</organism>
<evidence type="ECO:0000313" key="1">
    <source>
        <dbReference type="EMBL" id="GFT17307.1"/>
    </source>
</evidence>
<evidence type="ECO:0000313" key="2">
    <source>
        <dbReference type="Proteomes" id="UP000887013"/>
    </source>
</evidence>
<comment type="caution">
    <text evidence="1">The sequence shown here is derived from an EMBL/GenBank/DDBJ whole genome shotgun (WGS) entry which is preliminary data.</text>
</comment>
<name>A0A8X6THG3_NEPPI</name>
<accession>A0A8X6THG3</accession>
<proteinExistence type="predicted"/>
<dbReference type="EMBL" id="BMAW01104991">
    <property type="protein sequence ID" value="GFT17307.1"/>
    <property type="molecule type" value="Genomic_DNA"/>
</dbReference>
<reference evidence="1" key="1">
    <citation type="submission" date="2020-08" db="EMBL/GenBank/DDBJ databases">
        <title>Multicomponent nature underlies the extraordinary mechanical properties of spider dragline silk.</title>
        <authorList>
            <person name="Kono N."/>
            <person name="Nakamura H."/>
            <person name="Mori M."/>
            <person name="Yoshida Y."/>
            <person name="Ohtoshi R."/>
            <person name="Malay A.D."/>
            <person name="Moran D.A.P."/>
            <person name="Tomita M."/>
            <person name="Numata K."/>
            <person name="Arakawa K."/>
        </authorList>
    </citation>
    <scope>NUCLEOTIDE SEQUENCE</scope>
</reference>
<gene>
    <name evidence="1" type="ORF">NPIL_535921</name>
</gene>
<keyword evidence="2" id="KW-1185">Reference proteome</keyword>
<protein>
    <submittedName>
        <fullName evidence="1">Uncharacterized protein</fullName>
    </submittedName>
</protein>
<dbReference type="Proteomes" id="UP000887013">
    <property type="component" value="Unassembled WGS sequence"/>
</dbReference>
<dbReference type="AlphaFoldDB" id="A0A8X6THG3"/>
<sequence length="105" mass="12657">MLKECFRSQLLGRDKMNLLDSKERKEKNTECEMRTREYFSDRPDLVEQNCIVNRGHLRMGDNLFFLLFCEAARDIFFSLRFRGFFSLLGCFDTYPLAYKEKRAFK</sequence>